<dbReference type="UniPathway" id="UPA00053">
    <property type="reaction ID" value="UER00088"/>
</dbReference>
<accession>A0A088E6M5</accession>
<dbReference type="InterPro" id="IPR013750">
    <property type="entry name" value="GHMP_kinase_C_dom"/>
</dbReference>
<dbReference type="GO" id="GO:0008652">
    <property type="term" value="P:amino acid biosynthetic process"/>
    <property type="evidence" value="ECO:0007669"/>
    <property type="project" value="UniProtKB-KW"/>
</dbReference>
<dbReference type="InterPro" id="IPR006204">
    <property type="entry name" value="GHMP_kinase_N_dom"/>
</dbReference>
<dbReference type="GO" id="GO:0005737">
    <property type="term" value="C:cytoplasm"/>
    <property type="evidence" value="ECO:0007669"/>
    <property type="project" value="UniProtKB-SubCell"/>
</dbReference>
<dbReference type="Pfam" id="PF00288">
    <property type="entry name" value="GHMP_kinases_N"/>
    <property type="match status" value="1"/>
</dbReference>
<evidence type="ECO:0000313" key="17">
    <source>
        <dbReference type="EMBL" id="AIM27996.1"/>
    </source>
</evidence>
<evidence type="ECO:0000259" key="16">
    <source>
        <dbReference type="Pfam" id="PF08544"/>
    </source>
</evidence>
<keyword evidence="11 14" id="KW-0067">ATP-binding</keyword>
<evidence type="ECO:0000256" key="2">
    <source>
        <dbReference type="ARBA" id="ARBA00004842"/>
    </source>
</evidence>
<gene>
    <name evidence="14" type="primary">aroK</name>
    <name evidence="17" type="ORF">HA72_1872</name>
</gene>
<evidence type="ECO:0000256" key="4">
    <source>
        <dbReference type="ARBA" id="ARBA00012154"/>
    </source>
</evidence>
<evidence type="ECO:0000256" key="13">
    <source>
        <dbReference type="ARBA" id="ARBA00048567"/>
    </source>
</evidence>
<organism evidence="17 18">
    <name type="scientific">Metallosphaera sedula</name>
    <dbReference type="NCBI Taxonomy" id="43687"/>
    <lineage>
        <taxon>Archaea</taxon>
        <taxon>Thermoproteota</taxon>
        <taxon>Thermoprotei</taxon>
        <taxon>Sulfolobales</taxon>
        <taxon>Sulfolobaceae</taxon>
        <taxon>Metallosphaera</taxon>
    </lineage>
</organism>
<dbReference type="Gene3D" id="3.30.230.10">
    <property type="match status" value="1"/>
</dbReference>
<evidence type="ECO:0000256" key="14">
    <source>
        <dbReference type="HAMAP-Rule" id="MF_00370"/>
    </source>
</evidence>
<evidence type="ECO:0000256" key="8">
    <source>
        <dbReference type="ARBA" id="ARBA00022679"/>
    </source>
</evidence>
<dbReference type="Pfam" id="PF08544">
    <property type="entry name" value="GHMP_kinases_C"/>
    <property type="match status" value="1"/>
</dbReference>
<protein>
    <recommendedName>
        <fullName evidence="5 14">Shikimate kinase</fullName>
        <shortName evidence="14">SK</shortName>
        <ecNumber evidence="4 14">2.7.1.71</ecNumber>
    </recommendedName>
</protein>
<evidence type="ECO:0000256" key="12">
    <source>
        <dbReference type="ARBA" id="ARBA00023141"/>
    </source>
</evidence>
<feature type="domain" description="GHMP kinase N-terminal" evidence="15">
    <location>
        <begin position="52"/>
        <end position="132"/>
    </location>
</feature>
<feature type="domain" description="GHMP kinase C-terminal" evidence="16">
    <location>
        <begin position="209"/>
        <end position="252"/>
    </location>
</feature>
<dbReference type="InterPro" id="IPR010189">
    <property type="entry name" value="SK_arc"/>
</dbReference>
<comment type="pathway">
    <text evidence="2 14">Metabolic intermediate biosynthesis; chorismate biosynthesis; chorismate from D-erythrose 4-phosphate and phosphoenolpyruvate: step 5/7.</text>
</comment>
<dbReference type="HAMAP" id="MF_00370">
    <property type="entry name" value="Shik_kinase_arch"/>
    <property type="match status" value="1"/>
</dbReference>
<dbReference type="InterPro" id="IPR020568">
    <property type="entry name" value="Ribosomal_Su5_D2-typ_SF"/>
</dbReference>
<keyword evidence="10 14" id="KW-0418">Kinase</keyword>
<dbReference type="GO" id="GO:0005524">
    <property type="term" value="F:ATP binding"/>
    <property type="evidence" value="ECO:0007669"/>
    <property type="project" value="UniProtKB-UniRule"/>
</dbReference>
<dbReference type="GO" id="GO:0009073">
    <property type="term" value="P:aromatic amino acid family biosynthetic process"/>
    <property type="evidence" value="ECO:0007669"/>
    <property type="project" value="UniProtKB-KW"/>
</dbReference>
<dbReference type="PANTHER" id="PTHR20861:SF3">
    <property type="entry name" value="SHIKIMATE KINASE"/>
    <property type="match status" value="1"/>
</dbReference>
<evidence type="ECO:0000256" key="6">
    <source>
        <dbReference type="ARBA" id="ARBA00022490"/>
    </source>
</evidence>
<dbReference type="EC" id="2.7.1.71" evidence="4 14"/>
<dbReference type="InterPro" id="IPR014721">
    <property type="entry name" value="Ribsml_uS5_D2-typ_fold_subgr"/>
</dbReference>
<evidence type="ECO:0000256" key="9">
    <source>
        <dbReference type="ARBA" id="ARBA00022741"/>
    </source>
</evidence>
<dbReference type="PIRSF" id="PIRSF005758">
    <property type="entry name" value="Shikimt_kin_arch"/>
    <property type="match status" value="1"/>
</dbReference>
<evidence type="ECO:0000256" key="7">
    <source>
        <dbReference type="ARBA" id="ARBA00022605"/>
    </source>
</evidence>
<keyword evidence="9 14" id="KW-0547">Nucleotide-binding</keyword>
<comment type="subcellular location">
    <subcellularLocation>
        <location evidence="1 14">Cytoplasm</location>
    </subcellularLocation>
</comment>
<sequence length="266" mass="28839">MEEVHGGMQAYGGISVVNALPSWYGSAMAVDMKVNVRVREGKRNVQDLLLNEILNYFERQGIPELEVEVESEIPPGSGLKSSSAVSNALIGEIAERFSLNVDIPKLSAILSLKAGVSFTGALDDAVASWCGGVSFTYNKEFKVIKRERAPRDVTVVILERSGKGKIDLGKLRAFRALFQEIFAIALQGRLWEAMKLNGIAIAEILGFPTDLVEEALRKGALASGLSGNGPSYFAVTREGDEGPVIEAFEKRGKVRVTRVVDLVRGN</sequence>
<evidence type="ECO:0000256" key="11">
    <source>
        <dbReference type="ARBA" id="ARBA00022840"/>
    </source>
</evidence>
<dbReference type="SUPFAM" id="SSF55060">
    <property type="entry name" value="GHMP Kinase, C-terminal domain"/>
    <property type="match status" value="1"/>
</dbReference>
<dbReference type="Proteomes" id="UP000029084">
    <property type="component" value="Chromosome"/>
</dbReference>
<dbReference type="SUPFAM" id="SSF54211">
    <property type="entry name" value="Ribosomal protein S5 domain 2-like"/>
    <property type="match status" value="1"/>
</dbReference>
<evidence type="ECO:0000256" key="10">
    <source>
        <dbReference type="ARBA" id="ARBA00022777"/>
    </source>
</evidence>
<dbReference type="GO" id="GO:0009423">
    <property type="term" value="P:chorismate biosynthetic process"/>
    <property type="evidence" value="ECO:0007669"/>
    <property type="project" value="UniProtKB-UniRule"/>
</dbReference>
<keyword evidence="6 14" id="KW-0963">Cytoplasm</keyword>
<evidence type="ECO:0000259" key="15">
    <source>
        <dbReference type="Pfam" id="PF00288"/>
    </source>
</evidence>
<evidence type="ECO:0000313" key="18">
    <source>
        <dbReference type="Proteomes" id="UP000029084"/>
    </source>
</evidence>
<evidence type="ECO:0000256" key="5">
    <source>
        <dbReference type="ARBA" id="ARBA00013853"/>
    </source>
</evidence>
<dbReference type="AlphaFoldDB" id="A0A088E6M5"/>
<reference evidence="17 18" key="1">
    <citation type="journal article" date="2014" name="J. Bacteriol.">
        <title>Role of an Archaeal PitA Transporter in the Copper and Arsenic Resistance of Metallosphaera sedula, an Extreme Thermoacidophile.</title>
        <authorList>
            <person name="McCarthy S."/>
            <person name="Ai C."/>
            <person name="Wheaton G."/>
            <person name="Tevatia R."/>
            <person name="Eckrich V."/>
            <person name="Kelly R."/>
            <person name="Blum P."/>
        </authorList>
    </citation>
    <scope>NUCLEOTIDE SEQUENCE [LARGE SCALE GENOMIC DNA]</scope>
    <source>
        <strain evidence="17 18">CuR1</strain>
    </source>
</reference>
<evidence type="ECO:0000256" key="1">
    <source>
        <dbReference type="ARBA" id="ARBA00004496"/>
    </source>
</evidence>
<keyword evidence="7 14" id="KW-0028">Amino-acid biosynthesis</keyword>
<keyword evidence="8 14" id="KW-0808">Transferase</keyword>
<name>A0A088E6M5_9CREN</name>
<dbReference type="OMA" id="WDVLVWT"/>
<feature type="binding site" evidence="14">
    <location>
        <begin position="74"/>
        <end position="84"/>
    </location>
    <ligand>
        <name>ATP</name>
        <dbReference type="ChEBI" id="CHEBI:30616"/>
    </ligand>
</feature>
<comment type="catalytic activity">
    <reaction evidence="13 14">
        <text>shikimate + ATP = 3-phosphoshikimate + ADP + H(+)</text>
        <dbReference type="Rhea" id="RHEA:13121"/>
        <dbReference type="ChEBI" id="CHEBI:15378"/>
        <dbReference type="ChEBI" id="CHEBI:30616"/>
        <dbReference type="ChEBI" id="CHEBI:36208"/>
        <dbReference type="ChEBI" id="CHEBI:145989"/>
        <dbReference type="ChEBI" id="CHEBI:456216"/>
        <dbReference type="EC" id="2.7.1.71"/>
    </reaction>
</comment>
<dbReference type="GO" id="GO:0004765">
    <property type="term" value="F:shikimate kinase activity"/>
    <property type="evidence" value="ECO:0007669"/>
    <property type="project" value="UniProtKB-UniRule"/>
</dbReference>
<proteinExistence type="inferred from homology"/>
<evidence type="ECO:0000256" key="3">
    <source>
        <dbReference type="ARBA" id="ARBA00010202"/>
    </source>
</evidence>
<dbReference type="EMBL" id="CP008822">
    <property type="protein sequence ID" value="AIM27996.1"/>
    <property type="molecule type" value="Genomic_DNA"/>
</dbReference>
<dbReference type="PANTHER" id="PTHR20861">
    <property type="entry name" value="HOMOSERINE/4-DIPHOSPHOCYTIDYL-2-C-METHYL-D-ERYTHRITOL KINASE"/>
    <property type="match status" value="1"/>
</dbReference>
<dbReference type="InterPro" id="IPR036554">
    <property type="entry name" value="GHMP_kinase_C_sf"/>
</dbReference>
<dbReference type="NCBIfam" id="TIGR01920">
    <property type="entry name" value="Shik_kin_archae"/>
    <property type="match status" value="1"/>
</dbReference>
<comment type="similarity">
    <text evidence="3 14">Belongs to the GHMP kinase family. Archaeal shikimate kinase subfamily.</text>
</comment>
<keyword evidence="12 14" id="KW-0057">Aromatic amino acid biosynthesis</keyword>